<proteinExistence type="predicted"/>
<protein>
    <submittedName>
        <fullName evidence="2">Uncharacterized protein</fullName>
    </submittedName>
</protein>
<feature type="region of interest" description="Disordered" evidence="1">
    <location>
        <begin position="234"/>
        <end position="257"/>
    </location>
</feature>
<reference evidence="2" key="1">
    <citation type="submission" date="2021-03" db="EMBL/GenBank/DDBJ databases">
        <authorList>
            <person name="Tagirdzhanova G."/>
        </authorList>
    </citation>
    <scope>NUCLEOTIDE SEQUENCE</scope>
</reference>
<feature type="region of interest" description="Disordered" evidence="1">
    <location>
        <begin position="1"/>
        <end position="60"/>
    </location>
</feature>
<comment type="caution">
    <text evidence="2">The sequence shown here is derived from an EMBL/GenBank/DDBJ whole genome shotgun (WGS) entry which is preliminary data.</text>
</comment>
<dbReference type="AlphaFoldDB" id="A0A8H3G380"/>
<dbReference type="Proteomes" id="UP000664521">
    <property type="component" value="Unassembled WGS sequence"/>
</dbReference>
<evidence type="ECO:0000313" key="3">
    <source>
        <dbReference type="Proteomes" id="UP000664521"/>
    </source>
</evidence>
<keyword evidence="3" id="KW-1185">Reference proteome</keyword>
<feature type="compositionally biased region" description="Pro residues" evidence="1">
    <location>
        <begin position="38"/>
        <end position="49"/>
    </location>
</feature>
<organism evidence="2 3">
    <name type="scientific">Heterodermia speciosa</name>
    <dbReference type="NCBI Taxonomy" id="116794"/>
    <lineage>
        <taxon>Eukaryota</taxon>
        <taxon>Fungi</taxon>
        <taxon>Dikarya</taxon>
        <taxon>Ascomycota</taxon>
        <taxon>Pezizomycotina</taxon>
        <taxon>Lecanoromycetes</taxon>
        <taxon>OSLEUM clade</taxon>
        <taxon>Lecanoromycetidae</taxon>
        <taxon>Caliciales</taxon>
        <taxon>Physciaceae</taxon>
        <taxon>Heterodermia</taxon>
    </lineage>
</organism>
<sequence length="270" mass="30625">MDSTSKTSTYISFPALSSPSLSTPPPPLPPRPTRRPRTPYPPTTPPSPIPAHRTATRSSLPRLNTNLARTYNLSSSSLTTPTSPLLSPLLLAHYPPTPRPYRLSPEWPPCPLPHPHLHGSQERYQHLNHRASKPQQRFLRKYNVEGLWEDGNPPPRVWEAAERVFEGREREGDQMVVFGYRYWHCAWYRLECLKVEEIEMRKGVGRMEVGEGIMRGGIRRCDDGVEGMAEIAEVVEESESESESGSESEEEDCGSMDRVIEAIRRSDLDE</sequence>
<accession>A0A8H3G380</accession>
<feature type="compositionally biased region" description="Acidic residues" evidence="1">
    <location>
        <begin position="234"/>
        <end position="254"/>
    </location>
</feature>
<feature type="compositionally biased region" description="Polar residues" evidence="1">
    <location>
        <begin position="1"/>
        <end position="11"/>
    </location>
</feature>
<dbReference type="EMBL" id="CAJPDS010000086">
    <property type="protein sequence ID" value="CAF9935847.1"/>
    <property type="molecule type" value="Genomic_DNA"/>
</dbReference>
<feature type="compositionally biased region" description="Pro residues" evidence="1">
    <location>
        <begin position="22"/>
        <end position="31"/>
    </location>
</feature>
<evidence type="ECO:0000313" key="2">
    <source>
        <dbReference type="EMBL" id="CAF9935847.1"/>
    </source>
</evidence>
<gene>
    <name evidence="2" type="ORF">HETSPECPRED_009919</name>
</gene>
<name>A0A8H3G380_9LECA</name>
<evidence type="ECO:0000256" key="1">
    <source>
        <dbReference type="SAM" id="MobiDB-lite"/>
    </source>
</evidence>